<evidence type="ECO:0000256" key="1">
    <source>
        <dbReference type="SAM" id="MobiDB-lite"/>
    </source>
</evidence>
<name>A0ABP0JYU0_9DINO</name>
<protein>
    <submittedName>
        <fullName evidence="2">Uncharacterized protein</fullName>
    </submittedName>
</protein>
<organism evidence="2 3">
    <name type="scientific">Durusdinium trenchii</name>
    <dbReference type="NCBI Taxonomy" id="1381693"/>
    <lineage>
        <taxon>Eukaryota</taxon>
        <taxon>Sar</taxon>
        <taxon>Alveolata</taxon>
        <taxon>Dinophyceae</taxon>
        <taxon>Suessiales</taxon>
        <taxon>Symbiodiniaceae</taxon>
        <taxon>Durusdinium</taxon>
    </lineage>
</organism>
<dbReference type="EMBL" id="CAXAMN010006903">
    <property type="protein sequence ID" value="CAK9019630.1"/>
    <property type="molecule type" value="Genomic_DNA"/>
</dbReference>
<accession>A0ABP0JYU0</accession>
<gene>
    <name evidence="2" type="ORF">CCMP2556_LOCUS13739</name>
</gene>
<proteinExistence type="predicted"/>
<keyword evidence="3" id="KW-1185">Reference proteome</keyword>
<evidence type="ECO:0000313" key="2">
    <source>
        <dbReference type="EMBL" id="CAK9019630.1"/>
    </source>
</evidence>
<comment type="caution">
    <text evidence="2">The sequence shown here is derived from an EMBL/GenBank/DDBJ whole genome shotgun (WGS) entry which is preliminary data.</text>
</comment>
<reference evidence="2 3" key="1">
    <citation type="submission" date="2024-02" db="EMBL/GenBank/DDBJ databases">
        <authorList>
            <person name="Chen Y."/>
            <person name="Shah S."/>
            <person name="Dougan E. K."/>
            <person name="Thang M."/>
            <person name="Chan C."/>
        </authorList>
    </citation>
    <scope>NUCLEOTIDE SEQUENCE [LARGE SCALE GENOMIC DNA]</scope>
</reference>
<feature type="region of interest" description="Disordered" evidence="1">
    <location>
        <begin position="200"/>
        <end position="229"/>
    </location>
</feature>
<sequence length="459" mass="50306">MQQPGQQHCNCSDCARRAALSGGAPRMSQAQMQMAPGTMVQQPGQQCNYSDYARHAASSAISPRMNQAQMEMPTQGMMMQQPGQQLMQQPGLAGQQHCNCSDCARRAASSAGARRMSQAQMEMPTQGMMMQQPGPPGQQHCNCSDCARRAASSAGARRMSQAQMEMPTQGMMMQQPGPPGQQHCNCSDCARRAASSAGARRMSQVLAPEERGERVGQPSIGRRSSSPQISAMAQPYSPYAPLQSHRSPEAREARRDYFGDTVGKKLIDSYLQPIGSFDGEMLARSEAGSRRRTSSFDACFDRAGQERLAKLMEKQRRPLPQDFMQLDGVPGQRSRSSCPQSWGSICKIQRYLDFFRTILIPIREAITSRLEAIASIFDLFPLGLVCPVFASRPYHSLQSSPFRSDAKDMPPTLLQNPRAVQAQCGCADCQRHVSAMGSFGDQGLRGMPREGVPLVQGLR</sequence>
<evidence type="ECO:0000313" key="3">
    <source>
        <dbReference type="Proteomes" id="UP001642484"/>
    </source>
</evidence>
<dbReference type="Proteomes" id="UP001642484">
    <property type="component" value="Unassembled WGS sequence"/>
</dbReference>